<organism evidence="2">
    <name type="scientific">hydrocarbon metagenome</name>
    <dbReference type="NCBI Taxonomy" id="938273"/>
    <lineage>
        <taxon>unclassified sequences</taxon>
        <taxon>metagenomes</taxon>
        <taxon>ecological metagenomes</taxon>
    </lineage>
</organism>
<gene>
    <name evidence="2" type="ORF">ASZ90_002003</name>
</gene>
<dbReference type="SMART" id="SM00267">
    <property type="entry name" value="GGDEF"/>
    <property type="match status" value="1"/>
</dbReference>
<dbReference type="InterPro" id="IPR029016">
    <property type="entry name" value="GAF-like_dom_sf"/>
</dbReference>
<dbReference type="AlphaFoldDB" id="A0A0W8G4W6"/>
<reference evidence="2" key="1">
    <citation type="journal article" date="2015" name="Proc. Natl. Acad. Sci. U.S.A.">
        <title>Networks of energetic and metabolic interactions define dynamics in microbial communities.</title>
        <authorList>
            <person name="Embree M."/>
            <person name="Liu J.K."/>
            <person name="Al-Bassam M.M."/>
            <person name="Zengler K."/>
        </authorList>
    </citation>
    <scope>NUCLEOTIDE SEQUENCE</scope>
</reference>
<dbReference type="Pfam" id="PF00990">
    <property type="entry name" value="GGDEF"/>
    <property type="match status" value="1"/>
</dbReference>
<sequence>MKRGSRPELVWGIGLSEQVEGEIFAALGPGYHLRNWSDEALPKERDIARCNPLVVWITRQAWTAMPDDVRRRLREWDLPQRVLLVEDGKSVSDFEDVVENGFLSAVSLPLTAKKIRDVIFRAKEVKSLYDDIFRMTREIMLERELLARKTDLILFLNQILTRASESLDPTVILTQARDDLGLLLPIKALMAAFWQADDNGVIESEFFLEPDMEPDAEEVWTGYLLDNVHRLTQRPVAGYQVAYLGAGETRSDTPDYSLDSTGVLLMPLKTAGHVFGCLAISRGAGHPLGKDEVQALYAAVNHLSLALRNAALFSEVKTKADHDGLTRIHNRRAFDERLVEELKRHQRYSSHLSLLMLDLDHFKQINDKHGHQAGDMVLREIGRVLQDALRSTDFGARYGGEEFVVILPQTSEEQSWILAERLRRAIAAQQFAFEGREFQVTTSIGVATLKPGALNKRVDLLRQADQALYQAKSSGRNMVCVSGGHGERKAAAQAS</sequence>
<comment type="caution">
    <text evidence="2">The sequence shown here is derived from an EMBL/GenBank/DDBJ whole genome shotgun (WGS) entry which is preliminary data.</text>
</comment>
<dbReference type="EMBL" id="LNQE01000256">
    <property type="protein sequence ID" value="KUG28157.1"/>
    <property type="molecule type" value="Genomic_DNA"/>
</dbReference>
<dbReference type="NCBIfam" id="TIGR00254">
    <property type="entry name" value="GGDEF"/>
    <property type="match status" value="1"/>
</dbReference>
<dbReference type="InterPro" id="IPR000160">
    <property type="entry name" value="GGDEF_dom"/>
</dbReference>
<protein>
    <recommendedName>
        <fullName evidence="1">GGDEF domain-containing protein</fullName>
    </recommendedName>
</protein>
<proteinExistence type="predicted"/>
<dbReference type="InterPro" id="IPR029787">
    <property type="entry name" value="Nucleotide_cyclase"/>
</dbReference>
<dbReference type="SUPFAM" id="SSF55781">
    <property type="entry name" value="GAF domain-like"/>
    <property type="match status" value="1"/>
</dbReference>
<dbReference type="PROSITE" id="PS50887">
    <property type="entry name" value="GGDEF"/>
    <property type="match status" value="1"/>
</dbReference>
<dbReference type="GO" id="GO:0052621">
    <property type="term" value="F:diguanylate cyclase activity"/>
    <property type="evidence" value="ECO:0007669"/>
    <property type="project" value="TreeGrafter"/>
</dbReference>
<evidence type="ECO:0000313" key="2">
    <source>
        <dbReference type="EMBL" id="KUG28157.1"/>
    </source>
</evidence>
<dbReference type="InterPro" id="IPR043128">
    <property type="entry name" value="Rev_trsase/Diguanyl_cyclase"/>
</dbReference>
<dbReference type="Gene3D" id="3.30.450.40">
    <property type="match status" value="1"/>
</dbReference>
<dbReference type="InterPro" id="IPR003018">
    <property type="entry name" value="GAF"/>
</dbReference>
<dbReference type="InterPro" id="IPR050469">
    <property type="entry name" value="Diguanylate_Cyclase"/>
</dbReference>
<dbReference type="CDD" id="cd01949">
    <property type="entry name" value="GGDEF"/>
    <property type="match status" value="1"/>
</dbReference>
<dbReference type="SMART" id="SM00065">
    <property type="entry name" value="GAF"/>
    <property type="match status" value="1"/>
</dbReference>
<dbReference type="PANTHER" id="PTHR45138:SF9">
    <property type="entry name" value="DIGUANYLATE CYCLASE DGCM-RELATED"/>
    <property type="match status" value="1"/>
</dbReference>
<evidence type="ECO:0000259" key="1">
    <source>
        <dbReference type="PROSITE" id="PS50887"/>
    </source>
</evidence>
<feature type="domain" description="GGDEF" evidence="1">
    <location>
        <begin position="350"/>
        <end position="484"/>
    </location>
</feature>
<dbReference type="Gene3D" id="3.30.70.270">
    <property type="match status" value="1"/>
</dbReference>
<dbReference type="GO" id="GO:1902201">
    <property type="term" value="P:negative regulation of bacterial-type flagellum-dependent cell motility"/>
    <property type="evidence" value="ECO:0007669"/>
    <property type="project" value="TreeGrafter"/>
</dbReference>
<dbReference type="GO" id="GO:0043709">
    <property type="term" value="P:cell adhesion involved in single-species biofilm formation"/>
    <property type="evidence" value="ECO:0007669"/>
    <property type="project" value="TreeGrafter"/>
</dbReference>
<dbReference type="SUPFAM" id="SSF55073">
    <property type="entry name" value="Nucleotide cyclase"/>
    <property type="match status" value="1"/>
</dbReference>
<dbReference type="PANTHER" id="PTHR45138">
    <property type="entry name" value="REGULATORY COMPONENTS OF SENSORY TRANSDUCTION SYSTEM"/>
    <property type="match status" value="1"/>
</dbReference>
<dbReference type="FunFam" id="3.30.70.270:FF:000001">
    <property type="entry name" value="Diguanylate cyclase domain protein"/>
    <property type="match status" value="1"/>
</dbReference>
<dbReference type="GO" id="GO:0005886">
    <property type="term" value="C:plasma membrane"/>
    <property type="evidence" value="ECO:0007669"/>
    <property type="project" value="TreeGrafter"/>
</dbReference>
<accession>A0A0W8G4W6</accession>
<name>A0A0W8G4W6_9ZZZZ</name>